<name>A0A6H0XMX9_9PEZI</name>
<protein>
    <submittedName>
        <fullName evidence="2">Uncharacterized protein</fullName>
    </submittedName>
</protein>
<sequence>MASNFIGGGVWSPVEDSTQPHTAVSEIPAPVEAAKPPASNAGTDDPTGGIPKGAGGLSGTAAIGSPVPADADRQTVVGSVLEYAFGKKERTAEEVDAAAPTSATVTAGSQNTAAPTTTTTQSSGTYLGALAAAGGAAVASIIPGMAATTGAEPHAATTTSTATEPVDRSVTSATATEPIGGASTTAEPVAASTTPADVKSTTAVTDDKPITDKSTSATEDKTLGEKAAETAESAKASASEAANSAANTASAAGESVKEAVTGEDKKGEEAKSEESHDRPKQVSDHEAATRENKDAIPTAGGEKLGAAHAGESKVIPDVPPKTDETTVSSEAGQPDSTTADNTAKNAGEGHHNPLAGLGGKKSDNGSSSGDKPKFMDRLKNKLHIGEKKDKA</sequence>
<gene>
    <name evidence="2" type="ORF">AMS68_001367</name>
</gene>
<evidence type="ECO:0000313" key="3">
    <source>
        <dbReference type="Proteomes" id="UP000503462"/>
    </source>
</evidence>
<dbReference type="EMBL" id="CP051139">
    <property type="protein sequence ID" value="QIW95849.1"/>
    <property type="molecule type" value="Genomic_DNA"/>
</dbReference>
<feature type="compositionally biased region" description="Polar residues" evidence="1">
    <location>
        <begin position="325"/>
        <end position="344"/>
    </location>
</feature>
<keyword evidence="3" id="KW-1185">Reference proteome</keyword>
<reference evidence="2 3" key="1">
    <citation type="journal article" date="2016" name="Sci. Rep.">
        <title>Peltaster fructicola genome reveals evolution from an invasive phytopathogen to an ectophytic parasite.</title>
        <authorList>
            <person name="Xu C."/>
            <person name="Chen H."/>
            <person name="Gleason M.L."/>
            <person name="Xu J.R."/>
            <person name="Liu H."/>
            <person name="Zhang R."/>
            <person name="Sun G."/>
        </authorList>
    </citation>
    <scope>NUCLEOTIDE SEQUENCE [LARGE SCALE GENOMIC DNA]</scope>
    <source>
        <strain evidence="2 3">LNHT1506</strain>
    </source>
</reference>
<accession>A0A6H0XMX9</accession>
<proteinExistence type="predicted"/>
<evidence type="ECO:0000256" key="1">
    <source>
        <dbReference type="SAM" id="MobiDB-lite"/>
    </source>
</evidence>
<feature type="region of interest" description="Disordered" evidence="1">
    <location>
        <begin position="89"/>
        <end position="121"/>
    </location>
</feature>
<feature type="compositionally biased region" description="Polar residues" evidence="1">
    <location>
        <begin position="156"/>
        <end position="175"/>
    </location>
</feature>
<feature type="compositionally biased region" description="Basic and acidic residues" evidence="1">
    <location>
        <begin position="218"/>
        <end position="229"/>
    </location>
</feature>
<feature type="compositionally biased region" description="Polar residues" evidence="1">
    <location>
        <begin position="182"/>
        <end position="204"/>
    </location>
</feature>
<organism evidence="2 3">
    <name type="scientific">Peltaster fructicola</name>
    <dbReference type="NCBI Taxonomy" id="286661"/>
    <lineage>
        <taxon>Eukaryota</taxon>
        <taxon>Fungi</taxon>
        <taxon>Dikarya</taxon>
        <taxon>Ascomycota</taxon>
        <taxon>Pezizomycotina</taxon>
        <taxon>Dothideomycetes</taxon>
        <taxon>Dothideomycetes incertae sedis</taxon>
        <taxon>Peltaster</taxon>
    </lineage>
</organism>
<evidence type="ECO:0000313" key="2">
    <source>
        <dbReference type="EMBL" id="QIW95849.1"/>
    </source>
</evidence>
<feature type="region of interest" description="Disordered" evidence="1">
    <location>
        <begin position="149"/>
        <end position="391"/>
    </location>
</feature>
<feature type="compositionally biased region" description="Basic and acidic residues" evidence="1">
    <location>
        <begin position="370"/>
        <end position="391"/>
    </location>
</feature>
<feature type="compositionally biased region" description="Gly residues" evidence="1">
    <location>
        <begin position="1"/>
        <end position="10"/>
    </location>
</feature>
<feature type="compositionally biased region" description="Low complexity" evidence="1">
    <location>
        <begin position="108"/>
        <end position="121"/>
    </location>
</feature>
<feature type="compositionally biased region" description="Low complexity" evidence="1">
    <location>
        <begin position="230"/>
        <end position="254"/>
    </location>
</feature>
<dbReference type="AlphaFoldDB" id="A0A6H0XMX9"/>
<dbReference type="Proteomes" id="UP000503462">
    <property type="component" value="Chromosome 1"/>
</dbReference>
<feature type="region of interest" description="Disordered" evidence="1">
    <location>
        <begin position="1"/>
        <end position="68"/>
    </location>
</feature>
<feature type="compositionally biased region" description="Basic and acidic residues" evidence="1">
    <location>
        <begin position="255"/>
        <end position="294"/>
    </location>
</feature>
<dbReference type="OrthoDB" id="3932561at2759"/>